<dbReference type="Gene3D" id="2.60.210.10">
    <property type="entry name" value="Apoptosis, Tumor Necrosis Factor Receptor Associated Protein 2, Chain A"/>
    <property type="match status" value="1"/>
</dbReference>
<dbReference type="InterPro" id="IPR000210">
    <property type="entry name" value="BTB/POZ_dom"/>
</dbReference>
<dbReference type="Gene3D" id="3.30.710.10">
    <property type="entry name" value="Potassium Channel Kv1.1, Chain A"/>
    <property type="match status" value="1"/>
</dbReference>
<dbReference type="PROSITE" id="PS50144">
    <property type="entry name" value="MATH"/>
    <property type="match status" value="1"/>
</dbReference>
<dbReference type="PANTHER" id="PTHR26379">
    <property type="entry name" value="BTB/POZ AND MATH DOMAIN-CONTAINING PROTEIN 1"/>
    <property type="match status" value="1"/>
</dbReference>
<evidence type="ECO:0000313" key="5">
    <source>
        <dbReference type="Proteomes" id="UP001210211"/>
    </source>
</evidence>
<dbReference type="InterPro" id="IPR002083">
    <property type="entry name" value="MATH/TRAF_dom"/>
</dbReference>
<evidence type="ECO:0000259" key="3">
    <source>
        <dbReference type="PROSITE" id="PS50144"/>
    </source>
</evidence>
<dbReference type="SUPFAM" id="SSF49599">
    <property type="entry name" value="TRAF domain-like"/>
    <property type="match status" value="1"/>
</dbReference>
<dbReference type="GO" id="GO:0016567">
    <property type="term" value="P:protein ubiquitination"/>
    <property type="evidence" value="ECO:0007669"/>
    <property type="project" value="InterPro"/>
</dbReference>
<dbReference type="InterPro" id="IPR011333">
    <property type="entry name" value="SKP1/BTB/POZ_sf"/>
</dbReference>
<dbReference type="SUPFAM" id="SSF54695">
    <property type="entry name" value="POZ domain"/>
    <property type="match status" value="1"/>
</dbReference>
<organism evidence="4 5">
    <name type="scientific">Rhynchospora tenuis</name>
    <dbReference type="NCBI Taxonomy" id="198213"/>
    <lineage>
        <taxon>Eukaryota</taxon>
        <taxon>Viridiplantae</taxon>
        <taxon>Streptophyta</taxon>
        <taxon>Embryophyta</taxon>
        <taxon>Tracheophyta</taxon>
        <taxon>Spermatophyta</taxon>
        <taxon>Magnoliopsida</taxon>
        <taxon>Liliopsida</taxon>
        <taxon>Poales</taxon>
        <taxon>Cyperaceae</taxon>
        <taxon>Cyperoideae</taxon>
        <taxon>Rhynchosporeae</taxon>
        <taxon>Rhynchospora</taxon>
    </lineage>
</organism>
<proteinExistence type="predicted"/>
<reference evidence="4 5" key="1">
    <citation type="journal article" date="2022" name="Cell">
        <title>Repeat-based holocentromeres influence genome architecture and karyotype evolution.</title>
        <authorList>
            <person name="Hofstatter P.G."/>
            <person name="Thangavel G."/>
            <person name="Lux T."/>
            <person name="Neumann P."/>
            <person name="Vondrak T."/>
            <person name="Novak P."/>
            <person name="Zhang M."/>
            <person name="Costa L."/>
            <person name="Castellani M."/>
            <person name="Scott A."/>
            <person name="Toegelov H."/>
            <person name="Fuchs J."/>
            <person name="Mata-Sucre Y."/>
            <person name="Dias Y."/>
            <person name="Vanzela A.L.L."/>
            <person name="Huettel B."/>
            <person name="Almeida C.C.S."/>
            <person name="Simkova H."/>
            <person name="Souza G."/>
            <person name="Pedrosa-Harand A."/>
            <person name="Macas J."/>
            <person name="Mayer K.F.X."/>
            <person name="Houben A."/>
            <person name="Marques A."/>
        </authorList>
    </citation>
    <scope>NUCLEOTIDE SEQUENCE [LARGE SCALE GENOMIC DNA]</scope>
    <source>
        <strain evidence="4">RhyTen1mFocal</strain>
    </source>
</reference>
<dbReference type="InterPro" id="IPR045005">
    <property type="entry name" value="BPM1-6"/>
</dbReference>
<comment type="caution">
    <text evidence="4">The sequence shown here is derived from an EMBL/GenBank/DDBJ whole genome shotgun (WGS) entry which is preliminary data.</text>
</comment>
<evidence type="ECO:0000259" key="2">
    <source>
        <dbReference type="PROSITE" id="PS50097"/>
    </source>
</evidence>
<dbReference type="Pfam" id="PF00651">
    <property type="entry name" value="BTB"/>
    <property type="match status" value="1"/>
</dbReference>
<keyword evidence="5" id="KW-1185">Reference proteome</keyword>
<sequence length="265" mass="29216">MGSSVTASAVRAKTETGSHLFTISDYSLIKGIGIGKCIESDVFTIGGYDWIIQFYPDGSETKFENFISFFLALKSGATDVKALYTLTILQHNGLTSNMRKSSAPEVKTFNSTTYYAWGFVKFAKKSEFEVSNCLKNDTFTIMCTVTVVQGTCLRPTTPYGITVPPSNLNQQYAHLLESSDGSDITFVVKGESFKAHRCVLATRSAVFKAELFGCMKEKKAKTITVDDIEASVFKAMLYFIYSDSLPDFDGNSILMAEHLLIAADR</sequence>
<protein>
    <submittedName>
        <fullName evidence="4">Uncharacterized protein</fullName>
    </submittedName>
</protein>
<dbReference type="PROSITE" id="PS50097">
    <property type="entry name" value="BTB"/>
    <property type="match status" value="1"/>
</dbReference>
<evidence type="ECO:0000313" key="4">
    <source>
        <dbReference type="EMBL" id="KAJ3688119.1"/>
    </source>
</evidence>
<dbReference type="EMBL" id="JAMRDG010000002">
    <property type="protein sequence ID" value="KAJ3688119.1"/>
    <property type="molecule type" value="Genomic_DNA"/>
</dbReference>
<dbReference type="AlphaFoldDB" id="A0AAD5Z731"/>
<evidence type="ECO:0000256" key="1">
    <source>
        <dbReference type="ARBA" id="ARBA00004906"/>
    </source>
</evidence>
<accession>A0AAD5Z731</accession>
<name>A0AAD5Z731_9POAL</name>
<feature type="domain" description="MATH" evidence="3">
    <location>
        <begin position="16"/>
        <end position="145"/>
    </location>
</feature>
<dbReference type="PANTHER" id="PTHR26379:SF187">
    <property type="entry name" value="OS07G0655300 PROTEIN"/>
    <property type="match status" value="1"/>
</dbReference>
<dbReference type="SMART" id="SM00061">
    <property type="entry name" value="MATH"/>
    <property type="match status" value="1"/>
</dbReference>
<dbReference type="Pfam" id="PF22486">
    <property type="entry name" value="MATH_2"/>
    <property type="match status" value="1"/>
</dbReference>
<dbReference type="SMART" id="SM00225">
    <property type="entry name" value="BTB"/>
    <property type="match status" value="1"/>
</dbReference>
<feature type="domain" description="BTB" evidence="2">
    <location>
        <begin position="182"/>
        <end position="245"/>
    </location>
</feature>
<gene>
    <name evidence="4" type="ORF">LUZ61_017283</name>
</gene>
<comment type="pathway">
    <text evidence="1">Protein modification; protein ubiquitination.</text>
</comment>
<dbReference type="Proteomes" id="UP001210211">
    <property type="component" value="Unassembled WGS sequence"/>
</dbReference>
<dbReference type="InterPro" id="IPR008974">
    <property type="entry name" value="TRAF-like"/>
</dbReference>
<dbReference type="CDD" id="cd00121">
    <property type="entry name" value="MATH"/>
    <property type="match status" value="1"/>
</dbReference>